<evidence type="ECO:0000256" key="3">
    <source>
        <dbReference type="ARBA" id="ARBA00023237"/>
    </source>
</evidence>
<evidence type="ECO:0000313" key="7">
    <source>
        <dbReference type="EMBL" id="PWR01216.1"/>
    </source>
</evidence>
<feature type="domain" description="OmpA-like" evidence="6">
    <location>
        <begin position="80"/>
        <end position="194"/>
    </location>
</feature>
<keyword evidence="5" id="KW-0732">Signal</keyword>
<dbReference type="OrthoDB" id="9792021at2"/>
<feature type="signal peptide" evidence="5">
    <location>
        <begin position="1"/>
        <end position="20"/>
    </location>
</feature>
<accession>A0A2V2LD51</accession>
<evidence type="ECO:0000313" key="8">
    <source>
        <dbReference type="Proteomes" id="UP000245680"/>
    </source>
</evidence>
<dbReference type="CDD" id="cd07185">
    <property type="entry name" value="OmpA_C-like"/>
    <property type="match status" value="1"/>
</dbReference>
<gene>
    <name evidence="7" type="ORF">DKT77_18695</name>
</gene>
<proteinExistence type="predicted"/>
<evidence type="ECO:0000256" key="2">
    <source>
        <dbReference type="ARBA" id="ARBA00023136"/>
    </source>
</evidence>
<reference evidence="7 8" key="1">
    <citation type="submission" date="2018-05" db="EMBL/GenBank/DDBJ databases">
        <title>Rhodobacteraceae gen. nov., sp. nov. isolated from sea water.</title>
        <authorList>
            <person name="Ren Y."/>
        </authorList>
    </citation>
    <scope>NUCLEOTIDE SEQUENCE [LARGE SCALE GENOMIC DNA]</scope>
    <source>
        <strain evidence="7 8">TG-679</strain>
    </source>
</reference>
<evidence type="ECO:0000256" key="5">
    <source>
        <dbReference type="SAM" id="SignalP"/>
    </source>
</evidence>
<dbReference type="Proteomes" id="UP000245680">
    <property type="component" value="Unassembled WGS sequence"/>
</dbReference>
<feature type="chain" id="PRO_5015983286" evidence="5">
    <location>
        <begin position="21"/>
        <end position="194"/>
    </location>
</feature>
<sequence>MKRLSVLLVCLCALAPAAHAQGADGATMTEEQILERFNKQKTRGLSIAPVSGGAAQAAAPAATADTTVTADSGTRVGFDTLPPEEQVNINISFDFDSAALREDQKPKLATLCKVMTQIDVQVFRILGHTDASGSEAYNERLSRLRAEEVKRFLVSDCGIAAERLQAVGVGERAPIVPEDPNADANRRVEFQVLG</sequence>
<dbReference type="RefSeq" id="WP_109813201.1">
    <property type="nucleotide sequence ID" value="NZ_QGKU01000060.1"/>
</dbReference>
<dbReference type="GO" id="GO:0009279">
    <property type="term" value="C:cell outer membrane"/>
    <property type="evidence" value="ECO:0007669"/>
    <property type="project" value="UniProtKB-SubCell"/>
</dbReference>
<dbReference type="AlphaFoldDB" id="A0A2V2LD51"/>
<keyword evidence="3" id="KW-0998">Cell outer membrane</keyword>
<comment type="caution">
    <text evidence="7">The sequence shown here is derived from an EMBL/GenBank/DDBJ whole genome shotgun (WGS) entry which is preliminary data.</text>
</comment>
<dbReference type="Gene3D" id="3.30.1330.60">
    <property type="entry name" value="OmpA-like domain"/>
    <property type="match status" value="1"/>
</dbReference>
<dbReference type="PRINTS" id="PR01021">
    <property type="entry name" value="OMPADOMAIN"/>
</dbReference>
<dbReference type="InterPro" id="IPR006665">
    <property type="entry name" value="OmpA-like"/>
</dbReference>
<dbReference type="PANTHER" id="PTHR30329">
    <property type="entry name" value="STATOR ELEMENT OF FLAGELLAR MOTOR COMPLEX"/>
    <property type="match status" value="1"/>
</dbReference>
<dbReference type="InterPro" id="IPR006664">
    <property type="entry name" value="OMP_bac"/>
</dbReference>
<dbReference type="Pfam" id="PF00691">
    <property type="entry name" value="OmpA"/>
    <property type="match status" value="1"/>
</dbReference>
<keyword evidence="2 4" id="KW-0472">Membrane</keyword>
<evidence type="ECO:0000256" key="1">
    <source>
        <dbReference type="ARBA" id="ARBA00004442"/>
    </source>
</evidence>
<dbReference type="PROSITE" id="PS51123">
    <property type="entry name" value="OMPA_2"/>
    <property type="match status" value="1"/>
</dbReference>
<dbReference type="PANTHER" id="PTHR30329:SF21">
    <property type="entry name" value="LIPOPROTEIN YIAD-RELATED"/>
    <property type="match status" value="1"/>
</dbReference>
<keyword evidence="8" id="KW-1185">Reference proteome</keyword>
<evidence type="ECO:0000259" key="6">
    <source>
        <dbReference type="PROSITE" id="PS51123"/>
    </source>
</evidence>
<dbReference type="InterPro" id="IPR050330">
    <property type="entry name" value="Bact_OuterMem_StrucFunc"/>
</dbReference>
<organism evidence="7 8">
    <name type="scientific">Meridianimarinicoccus roseus</name>
    <dbReference type="NCBI Taxonomy" id="2072018"/>
    <lineage>
        <taxon>Bacteria</taxon>
        <taxon>Pseudomonadati</taxon>
        <taxon>Pseudomonadota</taxon>
        <taxon>Alphaproteobacteria</taxon>
        <taxon>Rhodobacterales</taxon>
        <taxon>Paracoccaceae</taxon>
        <taxon>Meridianimarinicoccus</taxon>
    </lineage>
</organism>
<name>A0A2V2LD51_9RHOB</name>
<protein>
    <submittedName>
        <fullName evidence="7">OmpA family protein</fullName>
    </submittedName>
</protein>
<dbReference type="SUPFAM" id="SSF103088">
    <property type="entry name" value="OmpA-like"/>
    <property type="match status" value="1"/>
</dbReference>
<evidence type="ECO:0000256" key="4">
    <source>
        <dbReference type="PROSITE-ProRule" id="PRU00473"/>
    </source>
</evidence>
<dbReference type="InterPro" id="IPR036737">
    <property type="entry name" value="OmpA-like_sf"/>
</dbReference>
<comment type="subcellular location">
    <subcellularLocation>
        <location evidence="1">Cell outer membrane</location>
    </subcellularLocation>
</comment>
<dbReference type="EMBL" id="QGKU01000060">
    <property type="protein sequence ID" value="PWR01216.1"/>
    <property type="molecule type" value="Genomic_DNA"/>
</dbReference>